<accession>A0A9W4SVW1</accession>
<dbReference type="EMBL" id="CAMKVN010002995">
    <property type="protein sequence ID" value="CAI2183328.1"/>
    <property type="molecule type" value="Genomic_DNA"/>
</dbReference>
<organism evidence="1 2">
    <name type="scientific">Funneliformis geosporum</name>
    <dbReference type="NCBI Taxonomy" id="1117311"/>
    <lineage>
        <taxon>Eukaryota</taxon>
        <taxon>Fungi</taxon>
        <taxon>Fungi incertae sedis</taxon>
        <taxon>Mucoromycota</taxon>
        <taxon>Glomeromycotina</taxon>
        <taxon>Glomeromycetes</taxon>
        <taxon>Glomerales</taxon>
        <taxon>Glomeraceae</taxon>
        <taxon>Funneliformis</taxon>
    </lineage>
</organism>
<sequence length="157" mass="18863">MVSVLSPETFKLNKLYHKHIISKYPIHESINHVHVFFLHVTNQWEVYRAYEYETTDNLGNLFRVEVEEALVIHKQHAKLYDLEVAEGLSKTNNRIYLDVKQYQRVHVLQYATTGMIISEYEEERLAEYQYQLELDVFNQWEYYSERENQQSTELALG</sequence>
<dbReference type="OrthoDB" id="2381513at2759"/>
<proteinExistence type="predicted"/>
<protein>
    <submittedName>
        <fullName evidence="1">18668_t:CDS:1</fullName>
    </submittedName>
</protein>
<reference evidence="1" key="1">
    <citation type="submission" date="2022-08" db="EMBL/GenBank/DDBJ databases">
        <authorList>
            <person name="Kallberg Y."/>
            <person name="Tangrot J."/>
            <person name="Rosling A."/>
        </authorList>
    </citation>
    <scope>NUCLEOTIDE SEQUENCE</scope>
    <source>
        <strain evidence="1">Wild A</strain>
    </source>
</reference>
<gene>
    <name evidence="1" type="ORF">FWILDA_LOCUS11024</name>
</gene>
<keyword evidence="2" id="KW-1185">Reference proteome</keyword>
<name>A0A9W4SVW1_9GLOM</name>
<evidence type="ECO:0000313" key="1">
    <source>
        <dbReference type="EMBL" id="CAI2183328.1"/>
    </source>
</evidence>
<evidence type="ECO:0000313" key="2">
    <source>
        <dbReference type="Proteomes" id="UP001153678"/>
    </source>
</evidence>
<dbReference type="AlphaFoldDB" id="A0A9W4SVW1"/>
<comment type="caution">
    <text evidence="1">The sequence shown here is derived from an EMBL/GenBank/DDBJ whole genome shotgun (WGS) entry which is preliminary data.</text>
</comment>
<dbReference type="Proteomes" id="UP001153678">
    <property type="component" value="Unassembled WGS sequence"/>
</dbReference>